<sequence length="65" mass="7495">MQYKRIFFSIFAHRSPLLLFFYLHNTFSEHALSHCSAQPLYNSQTKIGPSLTSLLAEFSTLEAEI</sequence>
<proteinExistence type="predicted"/>
<dbReference type="EMBL" id="GEDG01026099">
    <property type="protein sequence ID" value="JAP14774.1"/>
    <property type="molecule type" value="Transcribed_RNA"/>
</dbReference>
<evidence type="ECO:0000313" key="1">
    <source>
        <dbReference type="EMBL" id="JAP14774.1"/>
    </source>
</evidence>
<dbReference type="AlphaFoldDB" id="A0A0V0H5D5"/>
<organism evidence="1">
    <name type="scientific">Solanum chacoense</name>
    <name type="common">Chaco potato</name>
    <dbReference type="NCBI Taxonomy" id="4108"/>
    <lineage>
        <taxon>Eukaryota</taxon>
        <taxon>Viridiplantae</taxon>
        <taxon>Streptophyta</taxon>
        <taxon>Embryophyta</taxon>
        <taxon>Tracheophyta</taxon>
        <taxon>Spermatophyta</taxon>
        <taxon>Magnoliopsida</taxon>
        <taxon>eudicotyledons</taxon>
        <taxon>Gunneridae</taxon>
        <taxon>Pentapetalae</taxon>
        <taxon>asterids</taxon>
        <taxon>lamiids</taxon>
        <taxon>Solanales</taxon>
        <taxon>Solanaceae</taxon>
        <taxon>Solanoideae</taxon>
        <taxon>Solaneae</taxon>
        <taxon>Solanum</taxon>
    </lineage>
</organism>
<reference evidence="1" key="1">
    <citation type="submission" date="2015-12" db="EMBL/GenBank/DDBJ databases">
        <title>Gene expression during late stages of embryo sac development: a critical building block for successful pollen-pistil interactions.</title>
        <authorList>
            <person name="Liu Y."/>
            <person name="Joly V."/>
            <person name="Sabar M."/>
            <person name="Matton D.P."/>
        </authorList>
    </citation>
    <scope>NUCLEOTIDE SEQUENCE</scope>
</reference>
<accession>A0A0V0H5D5</accession>
<protein>
    <submittedName>
        <fullName evidence="1">Putative ovule protein</fullName>
    </submittedName>
</protein>
<name>A0A0V0H5D5_SOLCH</name>